<evidence type="ECO:0000313" key="2">
    <source>
        <dbReference type="Proteomes" id="UP001234178"/>
    </source>
</evidence>
<gene>
    <name evidence="1" type="ORF">OUZ56_000838</name>
</gene>
<reference evidence="1 2" key="1">
    <citation type="journal article" date="2023" name="Nucleic Acids Res.">
        <title>The hologenome of Daphnia magna reveals possible DNA methylation and microbiome-mediated evolution of the host genome.</title>
        <authorList>
            <person name="Chaturvedi A."/>
            <person name="Li X."/>
            <person name="Dhandapani V."/>
            <person name="Marshall H."/>
            <person name="Kissane S."/>
            <person name="Cuenca-Cambronero M."/>
            <person name="Asole G."/>
            <person name="Calvet F."/>
            <person name="Ruiz-Romero M."/>
            <person name="Marangio P."/>
            <person name="Guigo R."/>
            <person name="Rago D."/>
            <person name="Mirbahai L."/>
            <person name="Eastwood N."/>
            <person name="Colbourne J.K."/>
            <person name="Zhou J."/>
            <person name="Mallon E."/>
            <person name="Orsini L."/>
        </authorList>
    </citation>
    <scope>NUCLEOTIDE SEQUENCE [LARGE SCALE GENOMIC DNA]</scope>
    <source>
        <strain evidence="1">LRV0_1</strain>
    </source>
</reference>
<comment type="caution">
    <text evidence="1">The sequence shown here is derived from an EMBL/GenBank/DDBJ whole genome shotgun (WGS) entry which is preliminary data.</text>
</comment>
<dbReference type="EMBL" id="JAOYFB010000036">
    <property type="protein sequence ID" value="KAK4018796.1"/>
    <property type="molecule type" value="Genomic_DNA"/>
</dbReference>
<evidence type="ECO:0000313" key="1">
    <source>
        <dbReference type="EMBL" id="KAK4018796.1"/>
    </source>
</evidence>
<proteinExistence type="predicted"/>
<dbReference type="Proteomes" id="UP001234178">
    <property type="component" value="Unassembled WGS sequence"/>
</dbReference>
<sequence length="120" mass="13693">MKGFSLDETRFFKNFLEEKRSSSKGKELHKARPPKDDKRWLSSILRSHTVDLVATSKAVGHTLKERVQQYAALSPESQIVLGYVPDAVLRKGGMQESFFGLEPKMYTIGRTFDEDTKIVE</sequence>
<name>A0ABR0A0W9_9CRUS</name>
<organism evidence="1 2">
    <name type="scientific">Daphnia magna</name>
    <dbReference type="NCBI Taxonomy" id="35525"/>
    <lineage>
        <taxon>Eukaryota</taxon>
        <taxon>Metazoa</taxon>
        <taxon>Ecdysozoa</taxon>
        <taxon>Arthropoda</taxon>
        <taxon>Crustacea</taxon>
        <taxon>Branchiopoda</taxon>
        <taxon>Diplostraca</taxon>
        <taxon>Cladocera</taxon>
        <taxon>Anomopoda</taxon>
        <taxon>Daphniidae</taxon>
        <taxon>Daphnia</taxon>
    </lineage>
</organism>
<keyword evidence="2" id="KW-1185">Reference proteome</keyword>
<accession>A0ABR0A0W9</accession>
<protein>
    <submittedName>
        <fullName evidence="1">Uncharacterized protein</fullName>
    </submittedName>
</protein>